<feature type="domain" description="Major facilitator superfamily (MFS) profile" evidence="5">
    <location>
        <begin position="1"/>
        <end position="396"/>
    </location>
</feature>
<dbReference type="Pfam" id="PF07690">
    <property type="entry name" value="MFS_1"/>
    <property type="match status" value="1"/>
</dbReference>
<feature type="transmembrane region" description="Helical" evidence="4">
    <location>
        <begin position="371"/>
        <end position="391"/>
    </location>
</feature>
<feature type="transmembrane region" description="Helical" evidence="4">
    <location>
        <begin position="108"/>
        <end position="129"/>
    </location>
</feature>
<keyword evidence="2 4" id="KW-1133">Transmembrane helix</keyword>
<feature type="transmembrane region" description="Helical" evidence="4">
    <location>
        <begin position="136"/>
        <end position="155"/>
    </location>
</feature>
<evidence type="ECO:0000256" key="2">
    <source>
        <dbReference type="ARBA" id="ARBA00022989"/>
    </source>
</evidence>
<dbReference type="PANTHER" id="PTHR42910:SF1">
    <property type="entry name" value="MAJOR FACILITATOR SUPERFAMILY (MFS) PROFILE DOMAIN-CONTAINING PROTEIN"/>
    <property type="match status" value="1"/>
</dbReference>
<dbReference type="PANTHER" id="PTHR42910">
    <property type="entry name" value="TRANSPORTER SCO4007-RELATED"/>
    <property type="match status" value="1"/>
</dbReference>
<dbReference type="Gene3D" id="1.20.1250.20">
    <property type="entry name" value="MFS general substrate transporter like domains"/>
    <property type="match status" value="1"/>
</dbReference>
<keyword evidence="3 4" id="KW-0472">Membrane</keyword>
<feature type="transmembrane region" description="Helical" evidence="4">
    <location>
        <begin position="345"/>
        <end position="365"/>
    </location>
</feature>
<comment type="caution">
    <text evidence="6">The sequence shown here is derived from an EMBL/GenBank/DDBJ whole genome shotgun (WGS) entry which is preliminary data.</text>
</comment>
<dbReference type="Proteomes" id="UP000050580">
    <property type="component" value="Unassembled WGS sequence"/>
</dbReference>
<dbReference type="OrthoDB" id="9815356at2"/>
<evidence type="ECO:0000256" key="4">
    <source>
        <dbReference type="SAM" id="Phobius"/>
    </source>
</evidence>
<dbReference type="InterPro" id="IPR020846">
    <property type="entry name" value="MFS_dom"/>
</dbReference>
<name>A0A0U1PXF2_9BURK</name>
<dbReference type="AlphaFoldDB" id="A0A0U1PXF2"/>
<evidence type="ECO:0000259" key="5">
    <source>
        <dbReference type="PROSITE" id="PS50850"/>
    </source>
</evidence>
<keyword evidence="7" id="KW-1185">Reference proteome</keyword>
<evidence type="ECO:0000313" key="7">
    <source>
        <dbReference type="Proteomes" id="UP000050580"/>
    </source>
</evidence>
<dbReference type="GO" id="GO:0022857">
    <property type="term" value="F:transmembrane transporter activity"/>
    <property type="evidence" value="ECO:0007669"/>
    <property type="project" value="InterPro"/>
</dbReference>
<feature type="transmembrane region" description="Helical" evidence="4">
    <location>
        <begin position="283"/>
        <end position="304"/>
    </location>
</feature>
<feature type="transmembrane region" description="Helical" evidence="4">
    <location>
        <begin position="167"/>
        <end position="186"/>
    </location>
</feature>
<proteinExistence type="predicted"/>
<feature type="transmembrane region" description="Helical" evidence="4">
    <location>
        <begin position="80"/>
        <end position="102"/>
    </location>
</feature>
<dbReference type="PROSITE" id="PS50850">
    <property type="entry name" value="MFS"/>
    <property type="match status" value="1"/>
</dbReference>
<evidence type="ECO:0000256" key="1">
    <source>
        <dbReference type="ARBA" id="ARBA00022692"/>
    </source>
</evidence>
<protein>
    <recommendedName>
        <fullName evidence="5">Major facilitator superfamily (MFS) profile domain-containing protein</fullName>
    </recommendedName>
</protein>
<gene>
    <name evidence="6" type="ORF">AAV94_11900</name>
</gene>
<keyword evidence="1 4" id="KW-0812">Transmembrane</keyword>
<feature type="transmembrane region" description="Helical" evidence="4">
    <location>
        <begin position="254"/>
        <end position="271"/>
    </location>
</feature>
<dbReference type="InterPro" id="IPR011701">
    <property type="entry name" value="MFS"/>
</dbReference>
<organism evidence="6 7">
    <name type="scientific">Lampropedia cohaerens</name>
    <dbReference type="NCBI Taxonomy" id="1610491"/>
    <lineage>
        <taxon>Bacteria</taxon>
        <taxon>Pseudomonadati</taxon>
        <taxon>Pseudomonadota</taxon>
        <taxon>Betaproteobacteria</taxon>
        <taxon>Burkholderiales</taxon>
        <taxon>Comamonadaceae</taxon>
        <taxon>Lampropedia</taxon>
    </lineage>
</organism>
<dbReference type="PATRIC" id="fig|1610491.3.peg.2545"/>
<feature type="transmembrane region" description="Helical" evidence="4">
    <location>
        <begin position="227"/>
        <end position="248"/>
    </location>
</feature>
<evidence type="ECO:0000256" key="3">
    <source>
        <dbReference type="ARBA" id="ARBA00023136"/>
    </source>
</evidence>
<dbReference type="InterPro" id="IPR036259">
    <property type="entry name" value="MFS_trans_sf"/>
</dbReference>
<dbReference type="PROSITE" id="PS51257">
    <property type="entry name" value="PROKAR_LIPOPROTEIN"/>
    <property type="match status" value="1"/>
</dbReference>
<dbReference type="EMBL" id="LBNQ01000035">
    <property type="protein sequence ID" value="KKW67212.1"/>
    <property type="molecule type" value="Genomic_DNA"/>
</dbReference>
<dbReference type="RefSeq" id="WP_046742453.1">
    <property type="nucleotide sequence ID" value="NZ_LBNQ01000035.1"/>
</dbReference>
<dbReference type="SUPFAM" id="SSF103473">
    <property type="entry name" value="MFS general substrate transporter"/>
    <property type="match status" value="1"/>
</dbReference>
<sequence length="398" mass="40976">MHSSSKSTASPQLLFLMAVACGLCAGCNYINQPLVHSIAHGLRVSEEQAALSVTISQLSYAAGLLLLVPLGDLLERRRLIVTLMGLAAAGLLLCALTDNIVWFWVGSAVAGVFSVAAQVLVPLVTLLVAREHAGRAVGVLMTGLLIGIQSARSVAGLFSATAGWSSVYGFTAALMLLVAAALWFALPAQAATAGAQGGVARYAAGLLSMLQLFVATPRLRSRAWMGALSFASLSVLFSTMALLLGAAPHSLSDLQIGLLSLVGVVSALVAKPVGRLADQGREAVTSLVAALTLVAIWPVVWLSVYSVTAFALGLLVLSVAIAAIHISNQSVIFGLPSQVRSRANAVYMTAYFLGAAGGSAAGVLAWRAGGWMGVCMLGAALAIGSLLATLWDRRLRSA</sequence>
<reference evidence="6 7" key="1">
    <citation type="submission" date="2015-05" db="EMBL/GenBank/DDBJ databases">
        <title>Draft genome sequence of Lampropedia sp. CT6, isolated from the microbial mat of a hot water spring, located at Manikaran, India.</title>
        <authorList>
            <person name="Tripathi C."/>
            <person name="Rani P."/>
            <person name="Mahato N.K."/>
            <person name="Lal R."/>
        </authorList>
    </citation>
    <scope>NUCLEOTIDE SEQUENCE [LARGE SCALE GENOMIC DNA]</scope>
    <source>
        <strain evidence="6 7">CT6</strain>
    </source>
</reference>
<feature type="transmembrane region" description="Helical" evidence="4">
    <location>
        <begin position="50"/>
        <end position="68"/>
    </location>
</feature>
<accession>A0A0U1PXF2</accession>
<evidence type="ECO:0000313" key="6">
    <source>
        <dbReference type="EMBL" id="KKW67212.1"/>
    </source>
</evidence>
<feature type="transmembrane region" description="Helical" evidence="4">
    <location>
        <begin position="310"/>
        <end position="333"/>
    </location>
</feature>